<dbReference type="Proteomes" id="UP001314229">
    <property type="component" value="Unassembled WGS sequence"/>
</dbReference>
<organism evidence="4 5">
    <name type="scientific">Scomber scombrus</name>
    <name type="common">Atlantic mackerel</name>
    <name type="synonym">Scomber vernalis</name>
    <dbReference type="NCBI Taxonomy" id="13677"/>
    <lineage>
        <taxon>Eukaryota</taxon>
        <taxon>Metazoa</taxon>
        <taxon>Chordata</taxon>
        <taxon>Craniata</taxon>
        <taxon>Vertebrata</taxon>
        <taxon>Euteleostomi</taxon>
        <taxon>Actinopterygii</taxon>
        <taxon>Neopterygii</taxon>
        <taxon>Teleostei</taxon>
        <taxon>Neoteleostei</taxon>
        <taxon>Acanthomorphata</taxon>
        <taxon>Pelagiaria</taxon>
        <taxon>Scombriformes</taxon>
        <taxon>Scombridae</taxon>
        <taxon>Scomber</taxon>
    </lineage>
</organism>
<evidence type="ECO:0000259" key="3">
    <source>
        <dbReference type="Pfam" id="PF17776"/>
    </source>
</evidence>
<dbReference type="PANTHER" id="PTHR24106">
    <property type="entry name" value="NACHT, LRR AND CARD DOMAINS-CONTAINING"/>
    <property type="match status" value="1"/>
</dbReference>
<keyword evidence="2" id="KW-0677">Repeat</keyword>
<evidence type="ECO:0000256" key="2">
    <source>
        <dbReference type="ARBA" id="ARBA00022737"/>
    </source>
</evidence>
<evidence type="ECO:0000256" key="1">
    <source>
        <dbReference type="ARBA" id="ARBA00022614"/>
    </source>
</evidence>
<proteinExistence type="predicted"/>
<gene>
    <name evidence="4" type="ORF">FSCOSCO3_A031649</name>
</gene>
<dbReference type="InterPro" id="IPR041267">
    <property type="entry name" value="NLRP_HD2"/>
</dbReference>
<protein>
    <submittedName>
        <fullName evidence="4">NACHT, LRR and PYD domains-containing protein 14-like</fullName>
    </submittedName>
</protein>
<dbReference type="EMBL" id="CAWUFR010000857">
    <property type="protein sequence ID" value="CAK6981627.1"/>
    <property type="molecule type" value="Genomic_DNA"/>
</dbReference>
<sequence length="146" mass="16516">MALANDHGQWDFFLRFLLGLSQDKNQNLLQKVFGFEVRCPVNNQETIKYIHRKIKNLSNTDKSINLFQCLNELGDQSLVEQVLKYHNSGDVTSSSIQQQIKIQLESTQLMPTKSARNFGHWRCAGDVPPVRGSLPHIDSVSMTAAS</sequence>
<feature type="domain" description="NACHT LRR and PYD" evidence="3">
    <location>
        <begin position="2"/>
        <end position="81"/>
    </location>
</feature>
<accession>A0AAV1QAZ2</accession>
<name>A0AAV1QAZ2_SCOSC</name>
<dbReference type="AlphaFoldDB" id="A0AAV1QAZ2"/>
<comment type="caution">
    <text evidence="4">The sequence shown here is derived from an EMBL/GenBank/DDBJ whole genome shotgun (WGS) entry which is preliminary data.</text>
</comment>
<dbReference type="Pfam" id="PF17776">
    <property type="entry name" value="NLRC4_HD2"/>
    <property type="match status" value="1"/>
</dbReference>
<reference evidence="4 5" key="1">
    <citation type="submission" date="2024-01" db="EMBL/GenBank/DDBJ databases">
        <authorList>
            <person name="Alioto T."/>
            <person name="Alioto T."/>
            <person name="Gomez Garrido J."/>
        </authorList>
    </citation>
    <scope>NUCLEOTIDE SEQUENCE [LARGE SCALE GENOMIC DNA]</scope>
</reference>
<dbReference type="InterPro" id="IPR051261">
    <property type="entry name" value="NLR"/>
</dbReference>
<evidence type="ECO:0000313" key="5">
    <source>
        <dbReference type="Proteomes" id="UP001314229"/>
    </source>
</evidence>
<keyword evidence="1" id="KW-0433">Leucine-rich repeat</keyword>
<keyword evidence="5" id="KW-1185">Reference proteome</keyword>
<evidence type="ECO:0000313" key="4">
    <source>
        <dbReference type="EMBL" id="CAK6981627.1"/>
    </source>
</evidence>